<feature type="region of interest" description="Disordered" evidence="18">
    <location>
        <begin position="235"/>
        <end position="263"/>
    </location>
</feature>
<keyword evidence="5 17" id="KW-0378">Hydrolase</keyword>
<proteinExistence type="inferred from homology"/>
<feature type="compositionally biased region" description="Basic and acidic residues" evidence="18">
    <location>
        <begin position="41"/>
        <end position="77"/>
    </location>
</feature>
<sequence length="739" mass="85864">MSKTEPLSLEQLLAKKKKLEEEESKPKFLTKAEREALALKRRQEEVEQKKKALKEAEEKRKKFEEEAEKCKDKGDRRHRDRDRRRRSRSRERRSRSRERRSRSRERRSRSPRERRERSKERDRRRDRSTEKDHKRRSDKEEKVDDLVIDPKKQQEAIRSRYLGQQKEKKKRSRRLHERKFVFEWDNSEDTSADYDKLYQERHEVQFFGRGSIAGVDVNAQKKEKAEFYQQIMEQRRTEGQKVQEEHRLEVERKRQKKEDHDNRHWTTKPLAEMQDRDWRIFREDFNITIKGGNIAKPIRNWEEAGLPKEVLDVIHKVGYKEPTPIQKQAIPIGLQNRDIIGVAETGSGKTAAFLIPLLVWITQVSKNKKPAGPIDLTMDVDDFDNGPYAVILAPTRELALQIEEEARKFGDQLNLKTVCVIGGASKEEQALKMRMGVDVVIATPGRLLDVLENRYIGLSQCSYLIMDEADRMLDMGFEDDVKRILEYIPVTNLKPDTDEAENADSLKADFLKKNKYRQTVMFTATMNSEVERLARQYLRRPAVVYIGSAGKPTERIEQVVYMIPEEAKRKKLLEVLSNHFKRHEPPVIIFVNQKKGADILAKGLTQVGFNPVVLHGGKNQELREFALQALKDGSKNILVATNVAGRGIDIKDVTLVLNYDMAKTIEEYTHRIGRTGRAGKHGKAVTFVTPDDQDVFYDLKQMLSESPGSSCPPELANHPAAQHKPGQFVPKGRQETLFT</sequence>
<feature type="short sequence motif" description="Q motif" evidence="16">
    <location>
        <begin position="299"/>
        <end position="327"/>
    </location>
</feature>
<reference evidence="22" key="1">
    <citation type="submission" date="2020-09" db="EMBL/GenBank/DDBJ databases">
        <authorList>
            <person name="Kikuchi T."/>
        </authorList>
    </citation>
    <scope>NUCLEOTIDE SEQUENCE</scope>
    <source>
        <strain evidence="22">SH1</strain>
    </source>
</reference>
<evidence type="ECO:0000256" key="5">
    <source>
        <dbReference type="ARBA" id="ARBA00022801"/>
    </source>
</evidence>
<evidence type="ECO:0000313" key="23">
    <source>
        <dbReference type="Proteomes" id="UP000614601"/>
    </source>
</evidence>
<dbReference type="SMART" id="SM00490">
    <property type="entry name" value="HELICc"/>
    <property type="match status" value="1"/>
</dbReference>
<feature type="domain" description="Helicase ATP-binding" evidence="19">
    <location>
        <begin position="330"/>
        <end position="544"/>
    </location>
</feature>
<name>A0A811LA37_9BILA</name>
<dbReference type="GO" id="GO:0005524">
    <property type="term" value="F:ATP binding"/>
    <property type="evidence" value="ECO:0007669"/>
    <property type="project" value="UniProtKB-KW"/>
</dbReference>
<keyword evidence="9" id="KW-0539">Nucleus</keyword>
<evidence type="ECO:0000256" key="14">
    <source>
        <dbReference type="ARBA" id="ARBA00072905"/>
    </source>
</evidence>
<dbReference type="GO" id="GO:0003676">
    <property type="term" value="F:nucleic acid binding"/>
    <property type="evidence" value="ECO:0007669"/>
    <property type="project" value="InterPro"/>
</dbReference>
<evidence type="ECO:0000259" key="19">
    <source>
        <dbReference type="PROSITE" id="PS51192"/>
    </source>
</evidence>
<evidence type="ECO:0000256" key="4">
    <source>
        <dbReference type="ARBA" id="ARBA00022741"/>
    </source>
</evidence>
<comment type="function">
    <text evidence="12">Involved in pre-mRNA splicing and its phosphorylated form (by SRPK2) is required for spliceosomal B complex formation. Independently of its spliceosome formation function, required for the suppression of incorrect R-loops formed during transcription; R-loops are composed of a DNA:RNA hybrid and the associated non-template single-stranded DNA.</text>
</comment>
<keyword evidence="3" id="KW-0507">mRNA processing</keyword>
<evidence type="ECO:0000256" key="9">
    <source>
        <dbReference type="ARBA" id="ARBA00023242"/>
    </source>
</evidence>
<dbReference type="GO" id="GO:0000398">
    <property type="term" value="P:mRNA splicing, via spliceosome"/>
    <property type="evidence" value="ECO:0007669"/>
    <property type="project" value="UniProtKB-ARBA"/>
</dbReference>
<evidence type="ECO:0000259" key="20">
    <source>
        <dbReference type="PROSITE" id="PS51194"/>
    </source>
</evidence>
<feature type="domain" description="DEAD-box RNA helicase Q" evidence="21">
    <location>
        <begin position="299"/>
        <end position="327"/>
    </location>
</feature>
<comment type="catalytic activity">
    <reaction evidence="11">
        <text>ATP + H2O = ADP + phosphate + H(+)</text>
        <dbReference type="Rhea" id="RHEA:13065"/>
        <dbReference type="ChEBI" id="CHEBI:15377"/>
        <dbReference type="ChEBI" id="CHEBI:15378"/>
        <dbReference type="ChEBI" id="CHEBI:30616"/>
        <dbReference type="ChEBI" id="CHEBI:43474"/>
        <dbReference type="ChEBI" id="CHEBI:456216"/>
        <dbReference type="EC" id="3.6.4.13"/>
    </reaction>
</comment>
<dbReference type="Pfam" id="PF00271">
    <property type="entry name" value="Helicase_C"/>
    <property type="match status" value="1"/>
</dbReference>
<dbReference type="PROSITE" id="PS51192">
    <property type="entry name" value="HELICASE_ATP_BIND_1"/>
    <property type="match status" value="1"/>
</dbReference>
<dbReference type="PROSITE" id="PS00039">
    <property type="entry name" value="DEAD_ATP_HELICASE"/>
    <property type="match status" value="1"/>
</dbReference>
<dbReference type="GO" id="GO:0043186">
    <property type="term" value="C:P granule"/>
    <property type="evidence" value="ECO:0007669"/>
    <property type="project" value="UniProtKB-ARBA"/>
</dbReference>
<comment type="caution">
    <text evidence="22">The sequence shown here is derived from an EMBL/GenBank/DDBJ whole genome shotgun (WGS) entry which is preliminary data.</text>
</comment>
<dbReference type="GO" id="GO:0016787">
    <property type="term" value="F:hydrolase activity"/>
    <property type="evidence" value="ECO:0007669"/>
    <property type="project" value="UniProtKB-KW"/>
</dbReference>
<evidence type="ECO:0000256" key="2">
    <source>
        <dbReference type="ARBA" id="ARBA00012552"/>
    </source>
</evidence>
<evidence type="ECO:0000256" key="10">
    <source>
        <dbReference type="ARBA" id="ARBA00037954"/>
    </source>
</evidence>
<accession>A0A811LA37</accession>
<keyword evidence="4 17" id="KW-0547">Nucleotide-binding</keyword>
<keyword evidence="7 17" id="KW-0067">ATP-binding</keyword>
<keyword evidence="23" id="KW-1185">Reference proteome</keyword>
<dbReference type="SUPFAM" id="SSF52540">
    <property type="entry name" value="P-loop containing nucleoside triphosphate hydrolases"/>
    <property type="match status" value="1"/>
</dbReference>
<dbReference type="OrthoDB" id="196131at2759"/>
<dbReference type="Proteomes" id="UP000783686">
    <property type="component" value="Unassembled WGS sequence"/>
</dbReference>
<keyword evidence="8" id="KW-0508">mRNA splicing</keyword>
<comment type="similarity">
    <text evidence="10">Belongs to the DEAD box helicase family. DDX23/PRP28 subfamily.</text>
</comment>
<evidence type="ECO:0000256" key="7">
    <source>
        <dbReference type="ARBA" id="ARBA00022840"/>
    </source>
</evidence>
<dbReference type="FunFam" id="3.40.50.300:FF:000520">
    <property type="entry name" value="probable ATP-dependent RNA helicase DDX23"/>
    <property type="match status" value="1"/>
</dbReference>
<evidence type="ECO:0000256" key="11">
    <source>
        <dbReference type="ARBA" id="ARBA00047984"/>
    </source>
</evidence>
<dbReference type="Proteomes" id="UP000614601">
    <property type="component" value="Unassembled WGS sequence"/>
</dbReference>
<dbReference type="CDD" id="cd17945">
    <property type="entry name" value="DEADc_DDX23"/>
    <property type="match status" value="1"/>
</dbReference>
<feature type="domain" description="Helicase C-terminal" evidence="20">
    <location>
        <begin position="555"/>
        <end position="719"/>
    </location>
</feature>
<dbReference type="InterPro" id="IPR011545">
    <property type="entry name" value="DEAD/DEAH_box_helicase_dom"/>
</dbReference>
<evidence type="ECO:0000256" key="13">
    <source>
        <dbReference type="ARBA" id="ARBA00062365"/>
    </source>
</evidence>
<organism evidence="22 23">
    <name type="scientific">Bursaphelenchus okinawaensis</name>
    <dbReference type="NCBI Taxonomy" id="465554"/>
    <lineage>
        <taxon>Eukaryota</taxon>
        <taxon>Metazoa</taxon>
        <taxon>Ecdysozoa</taxon>
        <taxon>Nematoda</taxon>
        <taxon>Chromadorea</taxon>
        <taxon>Rhabditida</taxon>
        <taxon>Tylenchina</taxon>
        <taxon>Tylenchomorpha</taxon>
        <taxon>Aphelenchoidea</taxon>
        <taxon>Aphelenchoididae</taxon>
        <taxon>Bursaphelenchus</taxon>
    </lineage>
</organism>
<dbReference type="InterPro" id="IPR000629">
    <property type="entry name" value="RNA-helicase_DEAD-box_CS"/>
</dbReference>
<dbReference type="PROSITE" id="PS51194">
    <property type="entry name" value="HELICASE_CTER"/>
    <property type="match status" value="1"/>
</dbReference>
<dbReference type="GO" id="GO:0005634">
    <property type="term" value="C:nucleus"/>
    <property type="evidence" value="ECO:0007669"/>
    <property type="project" value="UniProtKB-SubCell"/>
</dbReference>
<comment type="subcellular location">
    <subcellularLocation>
        <location evidence="1">Nucleus</location>
    </subcellularLocation>
</comment>
<comment type="subunit">
    <text evidence="13">The phosphorylated form (by SRPK2) is a component of the U4/U6-U5 tri-snRNP complex composed of the U4, U6 and U5 snRNAs and at least PRPF3, PRPF4, PRPF6, PRPF8, PRPF31, SNRNP200, TXNL4A, WDR57, SNRNP40, DDX23, CD2BP2, PPIH, SNU13, EFTUD2, SART1 and USP39. Identified in the spliceosome C complex. Interacts with ERBB4. Interacts with ERCC6.</text>
</comment>
<keyword evidence="6 17" id="KW-0347">Helicase</keyword>
<dbReference type="Pfam" id="PF00270">
    <property type="entry name" value="DEAD"/>
    <property type="match status" value="1"/>
</dbReference>
<gene>
    <name evidence="22" type="ORF">BOKJ2_LOCUS11395</name>
</gene>
<evidence type="ECO:0000256" key="15">
    <source>
        <dbReference type="ARBA" id="ARBA00075448"/>
    </source>
</evidence>
<evidence type="ECO:0000256" key="1">
    <source>
        <dbReference type="ARBA" id="ARBA00004123"/>
    </source>
</evidence>
<dbReference type="InterPro" id="IPR014014">
    <property type="entry name" value="RNA_helicase_DEAD_Q_motif"/>
</dbReference>
<dbReference type="EC" id="3.6.4.13" evidence="2"/>
<feature type="region of interest" description="Disordered" evidence="18">
    <location>
        <begin position="704"/>
        <end position="739"/>
    </location>
</feature>
<evidence type="ECO:0000256" key="17">
    <source>
        <dbReference type="RuleBase" id="RU000492"/>
    </source>
</evidence>
<dbReference type="Pfam" id="PF25430">
    <property type="entry name" value="DDX23"/>
    <property type="match status" value="1"/>
</dbReference>
<feature type="compositionally biased region" description="Basic and acidic residues" evidence="18">
    <location>
        <begin position="108"/>
        <end position="158"/>
    </location>
</feature>
<dbReference type="Gene3D" id="3.40.50.300">
    <property type="entry name" value="P-loop containing nucleotide triphosphate hydrolases"/>
    <property type="match status" value="2"/>
</dbReference>
<dbReference type="PROSITE" id="PS51195">
    <property type="entry name" value="Q_MOTIF"/>
    <property type="match status" value="1"/>
</dbReference>
<dbReference type="InterPro" id="IPR001650">
    <property type="entry name" value="Helicase_C-like"/>
</dbReference>
<dbReference type="AlphaFoldDB" id="A0A811LA37"/>
<evidence type="ECO:0000256" key="6">
    <source>
        <dbReference type="ARBA" id="ARBA00022806"/>
    </source>
</evidence>
<dbReference type="EMBL" id="CAJFDH010000005">
    <property type="protein sequence ID" value="CAD5225071.1"/>
    <property type="molecule type" value="Genomic_DNA"/>
</dbReference>
<evidence type="ECO:0000256" key="16">
    <source>
        <dbReference type="PROSITE-ProRule" id="PRU00552"/>
    </source>
</evidence>
<protein>
    <recommendedName>
        <fullName evidence="14">Probable ATP-dependent RNA helicase DDX23</fullName>
        <ecNumber evidence="2">3.6.4.13</ecNumber>
    </recommendedName>
    <alternativeName>
        <fullName evidence="15">DEAD box protein 23</fullName>
    </alternativeName>
</protein>
<evidence type="ECO:0000256" key="3">
    <source>
        <dbReference type="ARBA" id="ARBA00022664"/>
    </source>
</evidence>
<evidence type="ECO:0000256" key="8">
    <source>
        <dbReference type="ARBA" id="ARBA00023187"/>
    </source>
</evidence>
<evidence type="ECO:0000313" key="22">
    <source>
        <dbReference type="EMBL" id="CAD5225071.1"/>
    </source>
</evidence>
<dbReference type="InterPro" id="IPR014001">
    <property type="entry name" value="Helicase_ATP-bd"/>
</dbReference>
<dbReference type="FunFam" id="3.40.50.300:FF:000322">
    <property type="entry name" value="probable ATP-dependent RNA helicase DDX23"/>
    <property type="match status" value="1"/>
</dbReference>
<dbReference type="CDD" id="cd18787">
    <property type="entry name" value="SF2_C_DEAD"/>
    <property type="match status" value="1"/>
</dbReference>
<evidence type="ECO:0000259" key="21">
    <source>
        <dbReference type="PROSITE" id="PS51195"/>
    </source>
</evidence>
<feature type="region of interest" description="Disordered" evidence="18">
    <location>
        <begin position="41"/>
        <end position="174"/>
    </location>
</feature>
<dbReference type="GO" id="GO:0003724">
    <property type="term" value="F:RNA helicase activity"/>
    <property type="evidence" value="ECO:0007669"/>
    <property type="project" value="UniProtKB-EC"/>
</dbReference>
<dbReference type="PANTHER" id="PTHR47958">
    <property type="entry name" value="ATP-DEPENDENT RNA HELICASE DBP3"/>
    <property type="match status" value="1"/>
</dbReference>
<evidence type="ECO:0000256" key="18">
    <source>
        <dbReference type="SAM" id="MobiDB-lite"/>
    </source>
</evidence>
<dbReference type="InterPro" id="IPR057479">
    <property type="entry name" value="PRP28/DDX23-like_helical"/>
</dbReference>
<dbReference type="SMART" id="SM00487">
    <property type="entry name" value="DEXDc"/>
    <property type="match status" value="1"/>
</dbReference>
<dbReference type="EMBL" id="CAJFCW020000005">
    <property type="protein sequence ID" value="CAG9120425.1"/>
    <property type="molecule type" value="Genomic_DNA"/>
</dbReference>
<evidence type="ECO:0000256" key="12">
    <source>
        <dbReference type="ARBA" id="ARBA00055288"/>
    </source>
</evidence>
<feature type="compositionally biased region" description="Basic residues" evidence="18">
    <location>
        <begin position="78"/>
        <end position="107"/>
    </location>
</feature>
<dbReference type="InterPro" id="IPR027417">
    <property type="entry name" value="P-loop_NTPase"/>
</dbReference>